<dbReference type="EMBL" id="QUBR01000002">
    <property type="protein sequence ID" value="REK70549.1"/>
    <property type="molecule type" value="Genomic_DNA"/>
</dbReference>
<dbReference type="Gene3D" id="3.40.50.1000">
    <property type="entry name" value="HAD superfamily/HAD-like"/>
    <property type="match status" value="1"/>
</dbReference>
<proteinExistence type="predicted"/>
<dbReference type="InterPro" id="IPR023214">
    <property type="entry name" value="HAD_sf"/>
</dbReference>
<reference evidence="2 3" key="1">
    <citation type="submission" date="2018-08" db="EMBL/GenBank/DDBJ databases">
        <title>Aeromicrobium sp. M2KJ-4, whole genome shotgun sequence.</title>
        <authorList>
            <person name="Tuo L."/>
        </authorList>
    </citation>
    <scope>NUCLEOTIDE SEQUENCE [LARGE SCALE GENOMIC DNA]</scope>
    <source>
        <strain evidence="2 3">M2KJ-4</strain>
    </source>
</reference>
<dbReference type="SUPFAM" id="SSF56784">
    <property type="entry name" value="HAD-like"/>
    <property type="match status" value="1"/>
</dbReference>
<dbReference type="AlphaFoldDB" id="A0A371P3M7"/>
<dbReference type="RefSeq" id="WP_119705139.1">
    <property type="nucleotide sequence ID" value="NZ_JBHSOI010000002.1"/>
</dbReference>
<feature type="domain" description="Polynucleotide kinase PNKP phosphatase" evidence="1">
    <location>
        <begin position="3"/>
        <end position="139"/>
    </location>
</feature>
<dbReference type="OrthoDB" id="7592866at2"/>
<dbReference type="Pfam" id="PF25109">
    <property type="entry name" value="HAD_PNKP"/>
    <property type="match status" value="1"/>
</dbReference>
<dbReference type="Proteomes" id="UP000265581">
    <property type="component" value="Unassembled WGS sequence"/>
</dbReference>
<accession>A0A371P3M7</accession>
<comment type="caution">
    <text evidence="2">The sequence shown here is derived from an EMBL/GenBank/DDBJ whole genome shotgun (WGS) entry which is preliminary data.</text>
</comment>
<evidence type="ECO:0000259" key="1">
    <source>
        <dbReference type="Pfam" id="PF25109"/>
    </source>
</evidence>
<organism evidence="2 3">
    <name type="scientific">Aeromicrobium endophyticum</name>
    <dbReference type="NCBI Taxonomy" id="2292704"/>
    <lineage>
        <taxon>Bacteria</taxon>
        <taxon>Bacillati</taxon>
        <taxon>Actinomycetota</taxon>
        <taxon>Actinomycetes</taxon>
        <taxon>Propionibacteriales</taxon>
        <taxon>Nocardioidaceae</taxon>
        <taxon>Aeromicrobium</taxon>
    </lineage>
</organism>
<dbReference type="InterPro" id="IPR056782">
    <property type="entry name" value="HAD_PNKP"/>
</dbReference>
<keyword evidence="3" id="KW-1185">Reference proteome</keyword>
<name>A0A371P3M7_9ACTN</name>
<evidence type="ECO:0000313" key="3">
    <source>
        <dbReference type="Proteomes" id="UP000265581"/>
    </source>
</evidence>
<gene>
    <name evidence="2" type="ORF">DX116_15610</name>
</gene>
<protein>
    <recommendedName>
        <fullName evidence="1">Polynucleotide kinase PNKP phosphatase domain-containing protein</fullName>
    </recommendedName>
</protein>
<dbReference type="InterPro" id="IPR036412">
    <property type="entry name" value="HAD-like_sf"/>
</dbReference>
<sequence>MREAVIFDLDGTLCDTSEIVHLIEGDDKDFAAFHAASADCPAHVDVVAAAQRQAALGRAVLVVTSREFVWRDVSLDWLAAHDVPHDALHMRIVGDYRKDVVVKQEILQQIADDGYTVVEAWDDAPAVVDLWRENGITVHVVG</sequence>
<evidence type="ECO:0000313" key="2">
    <source>
        <dbReference type="EMBL" id="REK70549.1"/>
    </source>
</evidence>